<evidence type="ECO:0000256" key="1">
    <source>
        <dbReference type="SAM" id="MobiDB-lite"/>
    </source>
</evidence>
<gene>
    <name evidence="2" type="ORF">DP939_16775</name>
</gene>
<dbReference type="Proteomes" id="UP000253303">
    <property type="component" value="Unassembled WGS sequence"/>
</dbReference>
<evidence type="ECO:0000313" key="3">
    <source>
        <dbReference type="Proteomes" id="UP000253303"/>
    </source>
</evidence>
<name>A0A366LY05_9ACTN</name>
<organism evidence="2 3">
    <name type="scientific">Spongiactinospora rosea</name>
    <dbReference type="NCBI Taxonomy" id="2248750"/>
    <lineage>
        <taxon>Bacteria</taxon>
        <taxon>Bacillati</taxon>
        <taxon>Actinomycetota</taxon>
        <taxon>Actinomycetes</taxon>
        <taxon>Streptosporangiales</taxon>
        <taxon>Streptosporangiaceae</taxon>
        <taxon>Spongiactinospora</taxon>
    </lineage>
</organism>
<proteinExistence type="predicted"/>
<dbReference type="EMBL" id="QMEY01000006">
    <property type="protein sequence ID" value="RBQ18858.1"/>
    <property type="molecule type" value="Genomic_DNA"/>
</dbReference>
<dbReference type="AlphaFoldDB" id="A0A366LY05"/>
<feature type="region of interest" description="Disordered" evidence="1">
    <location>
        <begin position="77"/>
        <end position="130"/>
    </location>
</feature>
<comment type="caution">
    <text evidence="2">The sequence shown here is derived from an EMBL/GenBank/DDBJ whole genome shotgun (WGS) entry which is preliminary data.</text>
</comment>
<evidence type="ECO:0000313" key="2">
    <source>
        <dbReference type="EMBL" id="RBQ18858.1"/>
    </source>
</evidence>
<accession>A0A366LY05</accession>
<protein>
    <submittedName>
        <fullName evidence="2">Uncharacterized protein</fullName>
    </submittedName>
</protein>
<keyword evidence="3" id="KW-1185">Reference proteome</keyword>
<sequence>MISEAARWATSMPRPVPPGPSCGCGSAAEGCGGRPMYSCGVSEEAAPEANENSSCRPSCRPISTRLMVLVERSRPARASAVSSAPPPPAAIAHGTGPAPPASRCPRAARITQTAEKAAARVQRRGKRAPM</sequence>
<feature type="compositionally biased region" description="Basic residues" evidence="1">
    <location>
        <begin position="121"/>
        <end position="130"/>
    </location>
</feature>
<reference evidence="2 3" key="1">
    <citation type="submission" date="2018-06" db="EMBL/GenBank/DDBJ databases">
        <title>Sphaerisporangium craniellae sp. nov., isolated from a marine sponge in the South China Sea.</title>
        <authorList>
            <person name="Li L."/>
        </authorList>
    </citation>
    <scope>NUCLEOTIDE SEQUENCE [LARGE SCALE GENOMIC DNA]</scope>
    <source>
        <strain evidence="2 3">LHW63015</strain>
    </source>
</reference>